<keyword evidence="1" id="KW-0812">Transmembrane</keyword>
<gene>
    <name evidence="2" type="ORF">ACFPQ5_20365</name>
</gene>
<reference evidence="3" key="1">
    <citation type="journal article" date="2019" name="Int. J. Syst. Evol. Microbiol.">
        <title>The Global Catalogue of Microorganisms (GCM) 10K type strain sequencing project: providing services to taxonomists for standard genome sequencing and annotation.</title>
        <authorList>
            <consortium name="The Broad Institute Genomics Platform"/>
            <consortium name="The Broad Institute Genome Sequencing Center for Infectious Disease"/>
            <person name="Wu L."/>
            <person name="Ma J."/>
        </authorList>
    </citation>
    <scope>NUCLEOTIDE SEQUENCE [LARGE SCALE GENOMIC DNA]</scope>
    <source>
        <strain evidence="3">CCUG 43111</strain>
    </source>
</reference>
<dbReference type="RefSeq" id="WP_379760213.1">
    <property type="nucleotide sequence ID" value="NZ_JBHSMR010000014.1"/>
</dbReference>
<evidence type="ECO:0000256" key="1">
    <source>
        <dbReference type="SAM" id="Phobius"/>
    </source>
</evidence>
<accession>A0ABW0MUM2</accession>
<dbReference type="EMBL" id="JBHSMR010000014">
    <property type="protein sequence ID" value="MFC5480563.1"/>
    <property type="molecule type" value="Genomic_DNA"/>
</dbReference>
<keyword evidence="3" id="KW-1185">Reference proteome</keyword>
<name>A0ABW0MUM2_9BURK</name>
<keyword evidence="1" id="KW-1133">Transmembrane helix</keyword>
<feature type="transmembrane region" description="Helical" evidence="1">
    <location>
        <begin position="6"/>
        <end position="29"/>
    </location>
</feature>
<protein>
    <recommendedName>
        <fullName evidence="4">DUF4760 domain-containing protein</fullName>
    </recommendedName>
</protein>
<dbReference type="Proteomes" id="UP001596101">
    <property type="component" value="Unassembled WGS sequence"/>
</dbReference>
<evidence type="ECO:0000313" key="3">
    <source>
        <dbReference type="Proteomes" id="UP001596101"/>
    </source>
</evidence>
<comment type="caution">
    <text evidence="2">The sequence shown here is derived from an EMBL/GenBank/DDBJ whole genome shotgun (WGS) entry which is preliminary data.</text>
</comment>
<sequence>MIEANWLWQVLFSFGFGGLISGGIVYLICTRWLSSYLNKKGENLATKEDIQAITHLVKGVEHQYNVMVEEMKGKQQLRMAAMDKRLQAHQATLPLWRKVMLASADNSKIVRAYYDCRTWYYENCLYLEPEVRVAFCLAFSHALQVNVLREEEGDNEEEIERLWKDVIDFPDVLVKAVQLPALNPEEREQITREPKLPDMPIPF</sequence>
<proteinExistence type="predicted"/>
<evidence type="ECO:0008006" key="4">
    <source>
        <dbReference type="Google" id="ProtNLM"/>
    </source>
</evidence>
<keyword evidence="1" id="KW-0472">Membrane</keyword>
<organism evidence="2 3">
    <name type="scientific">Massilia suwonensis</name>
    <dbReference type="NCBI Taxonomy" id="648895"/>
    <lineage>
        <taxon>Bacteria</taxon>
        <taxon>Pseudomonadati</taxon>
        <taxon>Pseudomonadota</taxon>
        <taxon>Betaproteobacteria</taxon>
        <taxon>Burkholderiales</taxon>
        <taxon>Oxalobacteraceae</taxon>
        <taxon>Telluria group</taxon>
        <taxon>Massilia</taxon>
    </lineage>
</organism>
<evidence type="ECO:0000313" key="2">
    <source>
        <dbReference type="EMBL" id="MFC5480563.1"/>
    </source>
</evidence>